<keyword evidence="13" id="KW-1185">Reference proteome</keyword>
<proteinExistence type="predicted"/>
<evidence type="ECO:0000256" key="3">
    <source>
        <dbReference type="ARBA" id="ARBA00022525"/>
    </source>
</evidence>
<dbReference type="AlphaFoldDB" id="A0A2V1N0X2"/>
<dbReference type="GO" id="GO:0005518">
    <property type="term" value="F:collagen binding"/>
    <property type="evidence" value="ECO:0007669"/>
    <property type="project" value="InterPro"/>
</dbReference>
<dbReference type="EMBL" id="QCXQ01000002">
    <property type="protein sequence ID" value="PWG00026.1"/>
    <property type="molecule type" value="Genomic_DNA"/>
</dbReference>
<dbReference type="InterPro" id="IPR008966">
    <property type="entry name" value="Adhesion_dom_sf"/>
</dbReference>
<gene>
    <name evidence="12" type="ORF">DCM90_03560</name>
</gene>
<evidence type="ECO:0000256" key="5">
    <source>
        <dbReference type="ARBA" id="ARBA00022737"/>
    </source>
</evidence>
<feature type="region of interest" description="Disordered" evidence="7">
    <location>
        <begin position="472"/>
        <end position="491"/>
    </location>
</feature>
<reference evidence="12 13" key="1">
    <citation type="journal article" date="2018" name="Int. J. Syst. Evol. Microbiol.">
        <title>Lactobacillus bambusae sp. nov., isolated from a traditional fermented Ma-bamboo shoots of Taiwan.</title>
        <authorList>
            <person name="Wang L.-T."/>
        </authorList>
    </citation>
    <scope>NUCLEOTIDE SEQUENCE [LARGE SCALE GENOMIC DNA]</scope>
    <source>
        <strain evidence="12 13">BS-W1</strain>
    </source>
</reference>
<name>A0A2V1N0X2_9LACO</name>
<evidence type="ECO:0000256" key="8">
    <source>
        <dbReference type="SAM" id="SignalP"/>
    </source>
</evidence>
<dbReference type="InterPro" id="IPR041171">
    <property type="entry name" value="SDR_Ig"/>
</dbReference>
<dbReference type="Pfam" id="PF05737">
    <property type="entry name" value="Collagen_bind"/>
    <property type="match status" value="1"/>
</dbReference>
<dbReference type="Gene3D" id="2.60.40.740">
    <property type="match status" value="1"/>
</dbReference>
<evidence type="ECO:0000259" key="10">
    <source>
        <dbReference type="Pfam" id="PF06458"/>
    </source>
</evidence>
<evidence type="ECO:0000313" key="12">
    <source>
        <dbReference type="EMBL" id="PWG00026.1"/>
    </source>
</evidence>
<evidence type="ECO:0000259" key="11">
    <source>
        <dbReference type="Pfam" id="PF17961"/>
    </source>
</evidence>
<protein>
    <recommendedName>
        <fullName evidence="14">MucBP domain-containing protein</fullName>
    </recommendedName>
</protein>
<feature type="domain" description="MucBP" evidence="10">
    <location>
        <begin position="337"/>
        <end position="398"/>
    </location>
</feature>
<feature type="signal peptide" evidence="8">
    <location>
        <begin position="1"/>
        <end position="29"/>
    </location>
</feature>
<feature type="domain" description="SDR-like Ig" evidence="11">
    <location>
        <begin position="59"/>
        <end position="148"/>
    </location>
</feature>
<comment type="caution">
    <text evidence="12">The sequence shown here is derived from an EMBL/GenBank/DDBJ whole genome shotgun (WGS) entry which is preliminary data.</text>
</comment>
<accession>A0A2V1N0X2</accession>
<evidence type="ECO:0000256" key="7">
    <source>
        <dbReference type="SAM" id="MobiDB-lite"/>
    </source>
</evidence>
<dbReference type="Pfam" id="PF17961">
    <property type="entry name" value="Big_8"/>
    <property type="match status" value="1"/>
</dbReference>
<keyword evidence="4 8" id="KW-0732">Signal</keyword>
<keyword evidence="5" id="KW-0677">Repeat</keyword>
<dbReference type="Gene3D" id="3.10.20.320">
    <property type="entry name" value="Putative peptidoglycan bound protein (lpxtg motif)"/>
    <property type="match status" value="2"/>
</dbReference>
<keyword evidence="6" id="KW-0572">Peptidoglycan-anchor</keyword>
<dbReference type="InterPro" id="IPR008456">
    <property type="entry name" value="Collagen-bd_dom"/>
</dbReference>
<evidence type="ECO:0000313" key="13">
    <source>
        <dbReference type="Proteomes" id="UP000245080"/>
    </source>
</evidence>
<dbReference type="SUPFAM" id="SSF49401">
    <property type="entry name" value="Bacterial adhesins"/>
    <property type="match status" value="2"/>
</dbReference>
<dbReference type="InterPro" id="IPR011252">
    <property type="entry name" value="Fibrogen-bd_dom1"/>
</dbReference>
<sequence>MPKKLWTSLMTLLILVNSLLGFSSAVAHAQTNSSAIQFVDSVTMKDSTGKAVGTTKISNSSAVQLLYQLKLPDGDVDPTATYTMPLPPELRCEITTPVEITASDGTVLGHLTVTNGQINLTFTNAINQLANRTINFAIWAKFNKDTLDYSNGNDLVFPTANNVENILHVNFYESDSGIGSGTSAISKTLRYEGGNVVDWTVTINKGGYAVDDAVFEDTMENTQSYIQGSLTVNYRNYKEKSVPVSTETPNLTFTPNSDGSQSANIHFGTLTSKNVMDANAVTSIVIHYQTKMSYNEKDNRYPNHATLYNGNVQVDRAASTATYRANQAGGDGDRVSNVMVKYVDDSGNPLASDVILSGNVGSTFSADQKSFDGYTLKTIQGDPQGTFSDQDQEITFIYSKTPVMSGRITVKYVDDEGHVLTDSDILTGNVGENYQTNPKAINGYTLKEVTGQPKGHYTDQDQIITYIYTKNQVDNPATGPDNPSSSSSSSS</sequence>
<evidence type="ECO:0000256" key="6">
    <source>
        <dbReference type="ARBA" id="ARBA00023088"/>
    </source>
</evidence>
<dbReference type="InterPro" id="IPR009459">
    <property type="entry name" value="MucBP_dom"/>
</dbReference>
<dbReference type="RefSeq" id="WP_109249973.1">
    <property type="nucleotide sequence ID" value="NZ_QCXQ01000002.1"/>
</dbReference>
<feature type="non-terminal residue" evidence="12">
    <location>
        <position position="491"/>
    </location>
</feature>
<evidence type="ECO:0000259" key="9">
    <source>
        <dbReference type="Pfam" id="PF05737"/>
    </source>
</evidence>
<evidence type="ECO:0000256" key="1">
    <source>
        <dbReference type="ARBA" id="ARBA00004168"/>
    </source>
</evidence>
<organism evidence="12 13">
    <name type="scientific">Levilactobacillus bambusae</name>
    <dbReference type="NCBI Taxonomy" id="2024736"/>
    <lineage>
        <taxon>Bacteria</taxon>
        <taxon>Bacillati</taxon>
        <taxon>Bacillota</taxon>
        <taxon>Bacilli</taxon>
        <taxon>Lactobacillales</taxon>
        <taxon>Lactobacillaceae</taxon>
        <taxon>Levilactobacillus</taxon>
    </lineage>
</organism>
<evidence type="ECO:0000256" key="2">
    <source>
        <dbReference type="ARBA" id="ARBA00022512"/>
    </source>
</evidence>
<evidence type="ECO:0000256" key="4">
    <source>
        <dbReference type="ARBA" id="ARBA00022729"/>
    </source>
</evidence>
<keyword evidence="3" id="KW-0964">Secreted</keyword>
<dbReference type="Gene3D" id="2.60.40.1280">
    <property type="match status" value="1"/>
</dbReference>
<evidence type="ECO:0008006" key="14">
    <source>
        <dbReference type="Google" id="ProtNLM"/>
    </source>
</evidence>
<comment type="subcellular location">
    <subcellularLocation>
        <location evidence="1">Secreted</location>
        <location evidence="1">Cell wall</location>
        <topology evidence="1">Peptidoglycan-anchor</topology>
    </subcellularLocation>
</comment>
<feature type="domain" description="MucBP" evidence="10">
    <location>
        <begin position="408"/>
        <end position="469"/>
    </location>
</feature>
<dbReference type="Pfam" id="PF06458">
    <property type="entry name" value="MucBP"/>
    <property type="match status" value="2"/>
</dbReference>
<dbReference type="GO" id="GO:0007155">
    <property type="term" value="P:cell adhesion"/>
    <property type="evidence" value="ECO:0007669"/>
    <property type="project" value="InterPro"/>
</dbReference>
<feature type="chain" id="PRO_5016092666" description="MucBP domain-containing protein" evidence="8">
    <location>
        <begin position="30"/>
        <end position="491"/>
    </location>
</feature>
<dbReference type="Proteomes" id="UP000245080">
    <property type="component" value="Unassembled WGS sequence"/>
</dbReference>
<keyword evidence="2" id="KW-0134">Cell wall</keyword>
<feature type="domain" description="Collagen binding" evidence="9">
    <location>
        <begin position="196"/>
        <end position="313"/>
    </location>
</feature>